<protein>
    <submittedName>
        <fullName evidence="2">L-amino-acid oxidase</fullName>
    </submittedName>
</protein>
<dbReference type="Gene3D" id="3.90.660.10">
    <property type="match status" value="1"/>
</dbReference>
<proteinExistence type="predicted"/>
<dbReference type="AlphaFoldDB" id="A0A2B4S7V2"/>
<dbReference type="SUPFAM" id="SSF54373">
    <property type="entry name" value="FAD-linked reductases, C-terminal domain"/>
    <property type="match status" value="1"/>
</dbReference>
<dbReference type="InterPro" id="IPR036188">
    <property type="entry name" value="FAD/NAD-bd_sf"/>
</dbReference>
<name>A0A2B4S7V2_STYPI</name>
<dbReference type="STRING" id="50429.A0A2B4S7V2"/>
<feature type="domain" description="Amine oxidase" evidence="1">
    <location>
        <begin position="311"/>
        <end position="445"/>
    </location>
</feature>
<dbReference type="GO" id="GO:0009063">
    <property type="term" value="P:amino acid catabolic process"/>
    <property type="evidence" value="ECO:0007669"/>
    <property type="project" value="TreeGrafter"/>
</dbReference>
<evidence type="ECO:0000313" key="3">
    <source>
        <dbReference type="Proteomes" id="UP000225706"/>
    </source>
</evidence>
<dbReference type="InterPro" id="IPR050281">
    <property type="entry name" value="Flavin_monoamine_oxidase"/>
</dbReference>
<keyword evidence="3" id="KW-1185">Reference proteome</keyword>
<reference evidence="3" key="1">
    <citation type="journal article" date="2017" name="bioRxiv">
        <title>Comparative analysis of the genomes of Stylophora pistillata and Acropora digitifera provides evidence for extensive differences between species of corals.</title>
        <authorList>
            <person name="Voolstra C.R."/>
            <person name="Li Y."/>
            <person name="Liew Y.J."/>
            <person name="Baumgarten S."/>
            <person name="Zoccola D."/>
            <person name="Flot J.-F."/>
            <person name="Tambutte S."/>
            <person name="Allemand D."/>
            <person name="Aranda M."/>
        </authorList>
    </citation>
    <scope>NUCLEOTIDE SEQUENCE [LARGE SCALE GENOMIC DNA]</scope>
</reference>
<dbReference type="SUPFAM" id="SSF51905">
    <property type="entry name" value="FAD/NAD(P)-binding domain"/>
    <property type="match status" value="1"/>
</dbReference>
<gene>
    <name evidence="2" type="ORF">AWC38_SpisGene10794</name>
</gene>
<evidence type="ECO:0000259" key="1">
    <source>
        <dbReference type="Pfam" id="PF01593"/>
    </source>
</evidence>
<dbReference type="OrthoDB" id="5980077at2759"/>
<dbReference type="Proteomes" id="UP000225706">
    <property type="component" value="Unassembled WGS sequence"/>
</dbReference>
<dbReference type="InterPro" id="IPR002937">
    <property type="entry name" value="Amino_oxidase"/>
</dbReference>
<dbReference type="PANTHER" id="PTHR10742">
    <property type="entry name" value="FLAVIN MONOAMINE OXIDASE"/>
    <property type="match status" value="1"/>
</dbReference>
<accession>A0A2B4S7V2</accession>
<dbReference type="Pfam" id="PF13450">
    <property type="entry name" value="NAD_binding_8"/>
    <property type="match status" value="1"/>
</dbReference>
<sequence>MTTKTPDRGAAERLGRVLLKNEPNWITGDLGNCEDDAVKSPLPTVAMYAARMVDEVQASKITRERRPVQQSDLLEPLLMDIAKEGLNFAFQKWIKGVADPEKHSKTEKQKKVTVVGAGMAGLVAAFELAQIGHDVRVLESQTRLGGRKHTLGDKDGFAKGLHAEAGAIRLPCHPDAMEKTHFLADFYTYKARFNLPLTHFSNSSENAFLKFLNEDVLRIEEQYYARTTKVITDQLLGWLDDDSVTPSDSWDLWIDLWSHFSLDGFLQSTYEAVMTKVKKKVLEREVLVKKHGISLTCLEELKKSGTHPLETPNRTQDFYKAMEDIFTGPATKLFIQIKTRFWEKDGIKGGFSKTNLPIGQLHYPGSVTGEHPGEKGILLVYTWKTEALLFGSLDATTALHEAVEQIATIHTEIKEQVETGDVCAWYNQPTAQGAYALLKPTQYQNVRYLNALWLTSSLLGKTSRLLRDGFRGPWSLVYEQLISFTFATRADGTRIEMSSLNAFTR</sequence>
<evidence type="ECO:0000313" key="2">
    <source>
        <dbReference type="EMBL" id="PFX24602.1"/>
    </source>
</evidence>
<comment type="caution">
    <text evidence="2">The sequence shown here is derived from an EMBL/GenBank/DDBJ whole genome shotgun (WGS) entry which is preliminary data.</text>
</comment>
<organism evidence="2 3">
    <name type="scientific">Stylophora pistillata</name>
    <name type="common">Smooth cauliflower coral</name>
    <dbReference type="NCBI Taxonomy" id="50429"/>
    <lineage>
        <taxon>Eukaryota</taxon>
        <taxon>Metazoa</taxon>
        <taxon>Cnidaria</taxon>
        <taxon>Anthozoa</taxon>
        <taxon>Hexacorallia</taxon>
        <taxon>Scleractinia</taxon>
        <taxon>Astrocoeniina</taxon>
        <taxon>Pocilloporidae</taxon>
        <taxon>Stylophora</taxon>
    </lineage>
</organism>
<dbReference type="PANTHER" id="PTHR10742:SF342">
    <property type="entry name" value="AMINE OXIDASE"/>
    <property type="match status" value="1"/>
</dbReference>
<dbReference type="EMBL" id="LSMT01000172">
    <property type="protein sequence ID" value="PFX24602.1"/>
    <property type="molecule type" value="Genomic_DNA"/>
</dbReference>
<dbReference type="Gene3D" id="3.50.50.60">
    <property type="entry name" value="FAD/NAD(P)-binding domain"/>
    <property type="match status" value="1"/>
</dbReference>
<dbReference type="Pfam" id="PF01593">
    <property type="entry name" value="Amino_oxidase"/>
    <property type="match status" value="1"/>
</dbReference>
<dbReference type="GO" id="GO:0001716">
    <property type="term" value="F:L-amino-acid oxidase activity"/>
    <property type="evidence" value="ECO:0007669"/>
    <property type="project" value="TreeGrafter"/>
</dbReference>